<keyword evidence="3 7" id="KW-0812">Transmembrane</keyword>
<gene>
    <name evidence="8" type="ORF">Voc01_005120</name>
</gene>
<dbReference type="AlphaFoldDB" id="A0A8J3ZP21"/>
<feature type="transmembrane region" description="Helical" evidence="7">
    <location>
        <begin position="254"/>
        <end position="283"/>
    </location>
</feature>
<feature type="transmembrane region" description="Helical" evidence="7">
    <location>
        <begin position="6"/>
        <end position="32"/>
    </location>
</feature>
<dbReference type="GO" id="GO:0022857">
    <property type="term" value="F:transmembrane transporter activity"/>
    <property type="evidence" value="ECO:0007669"/>
    <property type="project" value="InterPro"/>
</dbReference>
<evidence type="ECO:0000313" key="8">
    <source>
        <dbReference type="EMBL" id="GIJ65595.1"/>
    </source>
</evidence>
<reference evidence="8" key="1">
    <citation type="submission" date="2021-01" db="EMBL/GenBank/DDBJ databases">
        <title>Whole genome shotgun sequence of Virgisporangium ochraceum NBRC 16418.</title>
        <authorList>
            <person name="Komaki H."/>
            <person name="Tamura T."/>
        </authorList>
    </citation>
    <scope>NUCLEOTIDE SEQUENCE</scope>
    <source>
        <strain evidence="8">NBRC 16418</strain>
    </source>
</reference>
<feature type="transmembrane region" description="Helical" evidence="7">
    <location>
        <begin position="53"/>
        <end position="76"/>
    </location>
</feature>
<feature type="compositionally biased region" description="Acidic residues" evidence="6">
    <location>
        <begin position="514"/>
        <end position="525"/>
    </location>
</feature>
<feature type="transmembrane region" description="Helical" evidence="7">
    <location>
        <begin position="357"/>
        <end position="380"/>
    </location>
</feature>
<feature type="transmembrane region" description="Helical" evidence="7">
    <location>
        <begin position="419"/>
        <end position="437"/>
    </location>
</feature>
<evidence type="ECO:0000313" key="9">
    <source>
        <dbReference type="Proteomes" id="UP000635606"/>
    </source>
</evidence>
<feature type="transmembrane region" description="Helical" evidence="7">
    <location>
        <begin position="333"/>
        <end position="351"/>
    </location>
</feature>
<evidence type="ECO:0000256" key="7">
    <source>
        <dbReference type="SAM" id="Phobius"/>
    </source>
</evidence>
<name>A0A8J3ZP21_9ACTN</name>
<keyword evidence="2" id="KW-1003">Cell membrane</keyword>
<feature type="transmembrane region" description="Helical" evidence="7">
    <location>
        <begin position="182"/>
        <end position="203"/>
    </location>
</feature>
<keyword evidence="9" id="KW-1185">Reference proteome</keyword>
<dbReference type="RefSeq" id="WP_239159886.1">
    <property type="nucleotide sequence ID" value="NZ_BOPH01000006.1"/>
</dbReference>
<comment type="caution">
    <text evidence="8">The sequence shown here is derived from an EMBL/GenBank/DDBJ whole genome shotgun (WGS) entry which is preliminary data.</text>
</comment>
<feature type="compositionally biased region" description="Basic and acidic residues" evidence="6">
    <location>
        <begin position="475"/>
        <end position="487"/>
    </location>
</feature>
<feature type="transmembrane region" description="Helical" evidence="7">
    <location>
        <begin position="392"/>
        <end position="413"/>
    </location>
</feature>
<evidence type="ECO:0000256" key="6">
    <source>
        <dbReference type="SAM" id="MobiDB-lite"/>
    </source>
</evidence>
<comment type="subcellular location">
    <subcellularLocation>
        <location evidence="1">Cell membrane</location>
        <topology evidence="1">Multi-pass membrane protein</topology>
    </subcellularLocation>
</comment>
<dbReference type="PANTHER" id="PTHR23513">
    <property type="entry name" value="INTEGRAL MEMBRANE EFFLUX PROTEIN-RELATED"/>
    <property type="match status" value="1"/>
</dbReference>
<organism evidence="8 9">
    <name type="scientific">Virgisporangium ochraceum</name>
    <dbReference type="NCBI Taxonomy" id="65505"/>
    <lineage>
        <taxon>Bacteria</taxon>
        <taxon>Bacillati</taxon>
        <taxon>Actinomycetota</taxon>
        <taxon>Actinomycetes</taxon>
        <taxon>Micromonosporales</taxon>
        <taxon>Micromonosporaceae</taxon>
        <taxon>Virgisporangium</taxon>
    </lineage>
</organism>
<dbReference type="InterPro" id="IPR036259">
    <property type="entry name" value="MFS_trans_sf"/>
</dbReference>
<feature type="region of interest" description="Disordered" evidence="6">
    <location>
        <begin position="448"/>
        <end position="537"/>
    </location>
</feature>
<evidence type="ECO:0000256" key="1">
    <source>
        <dbReference type="ARBA" id="ARBA00004651"/>
    </source>
</evidence>
<accession>A0A8J3ZP21</accession>
<dbReference type="SUPFAM" id="SSF103473">
    <property type="entry name" value="MFS general substrate transporter"/>
    <property type="match status" value="1"/>
</dbReference>
<sequence>MALMDVLAGVLRVLGNLARGILVGIAAVGRTLGRGVGRARNAGGAKEPGMIRLLDLHAASIAGDALIAIGLAGTIFFSVPAGEARGQVALYLLVTMLPFALLAPVVGPVLDRFRHGRRYALATTFLGRAFLAYLISENLDDIALYPAAFGILLLSRAYGVARSAAVPRLLPAGLTLSAANARASLFGTVAGAIAAPVGILAATTLGQPWPLRIATFVFLYGMVTALRLPPKADSEPPESLPRLFRFRRRNGERILSAPLIIASIAGTATLRALYGFLALYLAFSIREGKLDLGFLGVDVRETAALGLLVAALGVGTFLSTAVGSVLRIKRPAVLQAVGILLTLAAAGLAAWSFTLPWVALLCLVTALSSGLAKLAVDAVVQERTDDRTRASAFAHSETILMIAWVAGGALGLIPFPGSWGMVAMFVVLALGAARAVWSAGRLRRDKLTGTAEAPEPVDPTTKKLVPDVPTQKAPVKPEPDREPDTTRPEPATRALPHRDPGRTRTLPMPVEVDGTVDDDPDDDEPPSFHLYRPSGRS</sequence>
<proteinExistence type="predicted"/>
<dbReference type="InterPro" id="IPR011701">
    <property type="entry name" value="MFS"/>
</dbReference>
<dbReference type="Gene3D" id="1.20.1250.20">
    <property type="entry name" value="MFS general substrate transporter like domains"/>
    <property type="match status" value="1"/>
</dbReference>
<dbReference type="PANTHER" id="PTHR23513:SF18">
    <property type="entry name" value="INTEGRAL MEMBRANE PROTEIN"/>
    <property type="match status" value="1"/>
</dbReference>
<dbReference type="EMBL" id="BOPH01000006">
    <property type="protein sequence ID" value="GIJ65595.1"/>
    <property type="molecule type" value="Genomic_DNA"/>
</dbReference>
<dbReference type="Proteomes" id="UP000635606">
    <property type="component" value="Unassembled WGS sequence"/>
</dbReference>
<feature type="transmembrane region" description="Helical" evidence="7">
    <location>
        <begin position="303"/>
        <end position="326"/>
    </location>
</feature>
<evidence type="ECO:0000256" key="2">
    <source>
        <dbReference type="ARBA" id="ARBA00022475"/>
    </source>
</evidence>
<dbReference type="GO" id="GO:0005886">
    <property type="term" value="C:plasma membrane"/>
    <property type="evidence" value="ECO:0007669"/>
    <property type="project" value="UniProtKB-SubCell"/>
</dbReference>
<keyword evidence="5 7" id="KW-0472">Membrane</keyword>
<evidence type="ECO:0000256" key="4">
    <source>
        <dbReference type="ARBA" id="ARBA00022989"/>
    </source>
</evidence>
<feature type="transmembrane region" description="Helical" evidence="7">
    <location>
        <begin position="209"/>
        <end position="228"/>
    </location>
</feature>
<feature type="transmembrane region" description="Helical" evidence="7">
    <location>
        <begin position="88"/>
        <end position="107"/>
    </location>
</feature>
<keyword evidence="4 7" id="KW-1133">Transmembrane helix</keyword>
<evidence type="ECO:0000256" key="5">
    <source>
        <dbReference type="ARBA" id="ARBA00023136"/>
    </source>
</evidence>
<protein>
    <submittedName>
        <fullName evidence="8">MFS transporter</fullName>
    </submittedName>
</protein>
<dbReference type="Pfam" id="PF07690">
    <property type="entry name" value="MFS_1"/>
    <property type="match status" value="1"/>
</dbReference>
<evidence type="ECO:0000256" key="3">
    <source>
        <dbReference type="ARBA" id="ARBA00022692"/>
    </source>
</evidence>